<name>A0A1W2G576_REIFA</name>
<sequence>MDFINKDIQDYSASHTTQASELLEKIDRETHLNVLRPRMLSGHVQGRILSMLSHMIRPKRVLEIGTYTGYSALCMAEGLDSKGELVTIDINEELEPLVQKYFDESPYTDQLKYLIGDAMQLIPTLNEKFDLVFIDADKVNYSNYFDLVINKVTQGGFIIADNILWSGKVTSTPKANDKDTKALIEFNQKVHEDSRVENVLMAVRDGLMILRVL</sequence>
<evidence type="ECO:0000256" key="3">
    <source>
        <dbReference type="ARBA" id="ARBA00022691"/>
    </source>
</evidence>
<keyword evidence="1 4" id="KW-0489">Methyltransferase</keyword>
<dbReference type="GO" id="GO:0032259">
    <property type="term" value="P:methylation"/>
    <property type="evidence" value="ECO:0007669"/>
    <property type="project" value="UniProtKB-KW"/>
</dbReference>
<dbReference type="InterPro" id="IPR002935">
    <property type="entry name" value="SAM_O-MeTrfase"/>
</dbReference>
<evidence type="ECO:0000313" key="4">
    <source>
        <dbReference type="EMBL" id="SMD31684.1"/>
    </source>
</evidence>
<dbReference type="Pfam" id="PF01596">
    <property type="entry name" value="Methyltransf_3"/>
    <property type="match status" value="1"/>
</dbReference>
<dbReference type="Proteomes" id="UP000192472">
    <property type="component" value="Unassembled WGS sequence"/>
</dbReference>
<dbReference type="RefSeq" id="WP_084370398.1">
    <property type="nucleotide sequence ID" value="NZ_FWYF01000001.1"/>
</dbReference>
<keyword evidence="3" id="KW-0949">S-adenosyl-L-methionine</keyword>
<reference evidence="4 5" key="1">
    <citation type="submission" date="2017-04" db="EMBL/GenBank/DDBJ databases">
        <authorList>
            <person name="Afonso C.L."/>
            <person name="Miller P.J."/>
            <person name="Scott M.A."/>
            <person name="Spackman E."/>
            <person name="Goraichik I."/>
            <person name="Dimitrov K.M."/>
            <person name="Suarez D.L."/>
            <person name="Swayne D.E."/>
        </authorList>
    </citation>
    <scope>NUCLEOTIDE SEQUENCE [LARGE SCALE GENOMIC DNA]</scope>
    <source>
        <strain evidence="4 5">DSM 26133</strain>
    </source>
</reference>
<dbReference type="InterPro" id="IPR050362">
    <property type="entry name" value="Cation-dep_OMT"/>
</dbReference>
<dbReference type="OrthoDB" id="9799672at2"/>
<protein>
    <submittedName>
        <fullName evidence="4">Predicted O-methyltransferase YrrM</fullName>
    </submittedName>
</protein>
<dbReference type="STRING" id="692418.SAMN04488029_0032"/>
<evidence type="ECO:0000256" key="2">
    <source>
        <dbReference type="ARBA" id="ARBA00022679"/>
    </source>
</evidence>
<dbReference type="InterPro" id="IPR029063">
    <property type="entry name" value="SAM-dependent_MTases_sf"/>
</dbReference>
<dbReference type="PANTHER" id="PTHR10509:SF14">
    <property type="entry name" value="CAFFEOYL-COA O-METHYLTRANSFERASE 3-RELATED"/>
    <property type="match status" value="1"/>
</dbReference>
<dbReference type="PROSITE" id="PS51682">
    <property type="entry name" value="SAM_OMT_I"/>
    <property type="match status" value="1"/>
</dbReference>
<gene>
    <name evidence="4" type="ORF">SAMN04488029_0032</name>
</gene>
<dbReference type="GO" id="GO:0008757">
    <property type="term" value="F:S-adenosylmethionine-dependent methyltransferase activity"/>
    <property type="evidence" value="ECO:0007669"/>
    <property type="project" value="TreeGrafter"/>
</dbReference>
<dbReference type="Gene3D" id="3.40.50.150">
    <property type="entry name" value="Vaccinia Virus protein VP39"/>
    <property type="match status" value="1"/>
</dbReference>
<organism evidence="4 5">
    <name type="scientific">Reichenbachiella faecimaris</name>
    <dbReference type="NCBI Taxonomy" id="692418"/>
    <lineage>
        <taxon>Bacteria</taxon>
        <taxon>Pseudomonadati</taxon>
        <taxon>Bacteroidota</taxon>
        <taxon>Cytophagia</taxon>
        <taxon>Cytophagales</taxon>
        <taxon>Reichenbachiellaceae</taxon>
        <taxon>Reichenbachiella</taxon>
    </lineage>
</organism>
<accession>A0A1W2G576</accession>
<keyword evidence="2 4" id="KW-0808">Transferase</keyword>
<dbReference type="CDD" id="cd02440">
    <property type="entry name" value="AdoMet_MTases"/>
    <property type="match status" value="1"/>
</dbReference>
<keyword evidence="5" id="KW-1185">Reference proteome</keyword>
<evidence type="ECO:0000313" key="5">
    <source>
        <dbReference type="Proteomes" id="UP000192472"/>
    </source>
</evidence>
<dbReference type="AlphaFoldDB" id="A0A1W2G576"/>
<dbReference type="SUPFAM" id="SSF53335">
    <property type="entry name" value="S-adenosyl-L-methionine-dependent methyltransferases"/>
    <property type="match status" value="1"/>
</dbReference>
<dbReference type="GO" id="GO:0008171">
    <property type="term" value="F:O-methyltransferase activity"/>
    <property type="evidence" value="ECO:0007669"/>
    <property type="project" value="InterPro"/>
</dbReference>
<dbReference type="PANTHER" id="PTHR10509">
    <property type="entry name" value="O-METHYLTRANSFERASE-RELATED"/>
    <property type="match status" value="1"/>
</dbReference>
<evidence type="ECO:0000256" key="1">
    <source>
        <dbReference type="ARBA" id="ARBA00022603"/>
    </source>
</evidence>
<dbReference type="EMBL" id="FWYF01000001">
    <property type="protein sequence ID" value="SMD31684.1"/>
    <property type="molecule type" value="Genomic_DNA"/>
</dbReference>
<proteinExistence type="predicted"/>